<feature type="domain" description="Calcineurin-like phosphoesterase" evidence="5">
    <location>
        <begin position="6"/>
        <end position="247"/>
    </location>
</feature>
<dbReference type="SUPFAM" id="SSF56300">
    <property type="entry name" value="Metallo-dependent phosphatases"/>
    <property type="match status" value="1"/>
</dbReference>
<gene>
    <name evidence="7" type="ORF">DFH94DRAFT_799487</name>
</gene>
<protein>
    <submittedName>
        <fullName evidence="7">Metallo-dependent phosphatase</fullName>
    </submittedName>
</protein>
<dbReference type="Gene3D" id="3.60.21.10">
    <property type="match status" value="1"/>
</dbReference>
<dbReference type="Pfam" id="PF02872">
    <property type="entry name" value="5_nucleotid_C"/>
    <property type="match status" value="1"/>
</dbReference>
<comment type="caution">
    <text evidence="7">The sequence shown here is derived from an EMBL/GenBank/DDBJ whole genome shotgun (WGS) entry which is preliminary data.</text>
</comment>
<sequence length="686" mass="76750">MTELPILHWNDVYRVRSQKVSPTSSETIDVTQFAGLLDDIRDQWPLRDDGKRDGLSLFSGDVFSPSVDSSVTRGSHMVPVMNVLAPDVSLVGNHDFDFGYPHLCTLIQDTKFPWLLSNIVDTTVSQTPEHLIEFYVLERRGVRVGLIGLVEKEWIGTVSSWPSSFVYQDMAETGRRLSRVLRDPKGPHKCDIIIALTHARIMGSVLLSYQDIQLAKQLFALTPSSQPSSDIANEHGVDIILGGHDHLYFVGRGVDEWDNYNLSGHVLGAEEDEGDVLVIKSGTDFRDISEICLELTDTPKGSARKKLISRVTGKHHQISPSLRSCPKLRKVLDNILESVGASLKAPLCKLAAELDVRSHLIRTQESASADWFSDILRHTYDDALCMKGIKGGVDGVFICAGMLRGDSIYGPGYLTLGDVLEILPFEDPLVVLEISGKTLWDALEASLSTWPAQEGRFPVISGFRVSWDSHRSPGQRVLGVWLLEEQADDASTMSNDSGFSTPTLKDGESVSRDDTKPIYKILTREYMAQGHDGFTPLKGNKYLIDDESGQITSSIVRKYLLGSRFVRRLARFNQSQDHLHEETHRIIQNERSRLKRHSSHHHTTGVEHWRKLASSAMHSWRSRRHFHDHIHITSKEHMSAVDCFDGAKQRAGEPLDESDAVGKPSDEDLLVVYPSVDGRLRNEAQN</sequence>
<accession>A0A9P5MUP4</accession>
<evidence type="ECO:0000259" key="5">
    <source>
        <dbReference type="Pfam" id="PF00149"/>
    </source>
</evidence>
<evidence type="ECO:0000259" key="6">
    <source>
        <dbReference type="Pfam" id="PF02872"/>
    </source>
</evidence>
<proteinExistence type="inferred from homology"/>
<dbReference type="InterPro" id="IPR029052">
    <property type="entry name" value="Metallo-depent_PP-like"/>
</dbReference>
<dbReference type="GO" id="GO:0016787">
    <property type="term" value="F:hydrolase activity"/>
    <property type="evidence" value="ECO:0007669"/>
    <property type="project" value="UniProtKB-KW"/>
</dbReference>
<dbReference type="Gene3D" id="3.90.780.10">
    <property type="entry name" value="5'-Nucleotidase, C-terminal domain"/>
    <property type="match status" value="1"/>
</dbReference>
<dbReference type="InterPro" id="IPR036907">
    <property type="entry name" value="5'-Nucleotdase_C_sf"/>
</dbReference>
<comment type="similarity">
    <text evidence="1 3">Belongs to the 5'-nucleotidase family.</text>
</comment>
<keyword evidence="3" id="KW-0378">Hydrolase</keyword>
<dbReference type="GO" id="GO:0009166">
    <property type="term" value="P:nucleotide catabolic process"/>
    <property type="evidence" value="ECO:0007669"/>
    <property type="project" value="InterPro"/>
</dbReference>
<feature type="domain" description="5'-Nucleotidase C-terminal" evidence="6">
    <location>
        <begin position="361"/>
        <end position="538"/>
    </location>
</feature>
<dbReference type="InterPro" id="IPR008334">
    <property type="entry name" value="5'-Nucleotdase_C"/>
</dbReference>
<dbReference type="GO" id="GO:0000166">
    <property type="term" value="F:nucleotide binding"/>
    <property type="evidence" value="ECO:0007669"/>
    <property type="project" value="UniProtKB-KW"/>
</dbReference>
<reference evidence="7" key="1">
    <citation type="submission" date="2019-10" db="EMBL/GenBank/DDBJ databases">
        <authorList>
            <consortium name="DOE Joint Genome Institute"/>
            <person name="Kuo A."/>
            <person name="Miyauchi S."/>
            <person name="Kiss E."/>
            <person name="Drula E."/>
            <person name="Kohler A."/>
            <person name="Sanchez-Garcia M."/>
            <person name="Andreopoulos B."/>
            <person name="Barry K.W."/>
            <person name="Bonito G."/>
            <person name="Buee M."/>
            <person name="Carver A."/>
            <person name="Chen C."/>
            <person name="Cichocki N."/>
            <person name="Clum A."/>
            <person name="Culley D."/>
            <person name="Crous P.W."/>
            <person name="Fauchery L."/>
            <person name="Girlanda M."/>
            <person name="Hayes R."/>
            <person name="Keri Z."/>
            <person name="LaButti K."/>
            <person name="Lipzen A."/>
            <person name="Lombard V."/>
            <person name="Magnuson J."/>
            <person name="Maillard F."/>
            <person name="Morin E."/>
            <person name="Murat C."/>
            <person name="Nolan M."/>
            <person name="Ohm R."/>
            <person name="Pangilinan J."/>
            <person name="Pereira M."/>
            <person name="Perotto S."/>
            <person name="Peter M."/>
            <person name="Riley R."/>
            <person name="Sitrit Y."/>
            <person name="Stielow B."/>
            <person name="Szollosi G."/>
            <person name="Zifcakova L."/>
            <person name="Stursova M."/>
            <person name="Spatafora J.W."/>
            <person name="Tedersoo L."/>
            <person name="Vaario L.-M."/>
            <person name="Yamada A."/>
            <person name="Yan M."/>
            <person name="Wang P."/>
            <person name="Xu J."/>
            <person name="Bruns T."/>
            <person name="Baldrian P."/>
            <person name="Vilgalys R."/>
            <person name="Henrissat B."/>
            <person name="Grigoriev I.V."/>
            <person name="Hibbett D."/>
            <person name="Nagy L.G."/>
            <person name="Martin F.M."/>
        </authorList>
    </citation>
    <scope>NUCLEOTIDE SEQUENCE</scope>
    <source>
        <strain evidence="7">Prilba</strain>
    </source>
</reference>
<evidence type="ECO:0000256" key="1">
    <source>
        <dbReference type="ARBA" id="ARBA00006654"/>
    </source>
</evidence>
<dbReference type="PRINTS" id="PR01607">
    <property type="entry name" value="APYRASEFAMLY"/>
</dbReference>
<feature type="region of interest" description="Disordered" evidence="4">
    <location>
        <begin position="649"/>
        <end position="668"/>
    </location>
</feature>
<feature type="compositionally biased region" description="Polar residues" evidence="4">
    <location>
        <begin position="492"/>
        <end position="503"/>
    </location>
</feature>
<evidence type="ECO:0000256" key="4">
    <source>
        <dbReference type="SAM" id="MobiDB-lite"/>
    </source>
</evidence>
<dbReference type="SUPFAM" id="SSF55816">
    <property type="entry name" value="5'-nucleotidase (syn. UDP-sugar hydrolase), C-terminal domain"/>
    <property type="match status" value="1"/>
</dbReference>
<keyword evidence="3" id="KW-0547">Nucleotide-binding</keyword>
<feature type="region of interest" description="Disordered" evidence="4">
    <location>
        <begin position="492"/>
        <end position="511"/>
    </location>
</feature>
<organism evidence="7 8">
    <name type="scientific">Russula ochroleuca</name>
    <dbReference type="NCBI Taxonomy" id="152965"/>
    <lineage>
        <taxon>Eukaryota</taxon>
        <taxon>Fungi</taxon>
        <taxon>Dikarya</taxon>
        <taxon>Basidiomycota</taxon>
        <taxon>Agaricomycotina</taxon>
        <taxon>Agaricomycetes</taxon>
        <taxon>Russulales</taxon>
        <taxon>Russulaceae</taxon>
        <taxon>Russula</taxon>
    </lineage>
</organism>
<dbReference type="OrthoDB" id="10252235at2759"/>
<dbReference type="Proteomes" id="UP000759537">
    <property type="component" value="Unassembled WGS sequence"/>
</dbReference>
<dbReference type="EMBL" id="WHVB01000010">
    <property type="protein sequence ID" value="KAF8479233.1"/>
    <property type="molecule type" value="Genomic_DNA"/>
</dbReference>
<reference evidence="7" key="2">
    <citation type="journal article" date="2020" name="Nat. Commun.">
        <title>Large-scale genome sequencing of mycorrhizal fungi provides insights into the early evolution of symbiotic traits.</title>
        <authorList>
            <person name="Miyauchi S."/>
            <person name="Kiss E."/>
            <person name="Kuo A."/>
            <person name="Drula E."/>
            <person name="Kohler A."/>
            <person name="Sanchez-Garcia M."/>
            <person name="Morin E."/>
            <person name="Andreopoulos B."/>
            <person name="Barry K.W."/>
            <person name="Bonito G."/>
            <person name="Buee M."/>
            <person name="Carver A."/>
            <person name="Chen C."/>
            <person name="Cichocki N."/>
            <person name="Clum A."/>
            <person name="Culley D."/>
            <person name="Crous P.W."/>
            <person name="Fauchery L."/>
            <person name="Girlanda M."/>
            <person name="Hayes R.D."/>
            <person name="Keri Z."/>
            <person name="LaButti K."/>
            <person name="Lipzen A."/>
            <person name="Lombard V."/>
            <person name="Magnuson J."/>
            <person name="Maillard F."/>
            <person name="Murat C."/>
            <person name="Nolan M."/>
            <person name="Ohm R.A."/>
            <person name="Pangilinan J."/>
            <person name="Pereira M.F."/>
            <person name="Perotto S."/>
            <person name="Peter M."/>
            <person name="Pfister S."/>
            <person name="Riley R."/>
            <person name="Sitrit Y."/>
            <person name="Stielow J.B."/>
            <person name="Szollosi G."/>
            <person name="Zifcakova L."/>
            <person name="Stursova M."/>
            <person name="Spatafora J.W."/>
            <person name="Tedersoo L."/>
            <person name="Vaario L.M."/>
            <person name="Yamada A."/>
            <person name="Yan M."/>
            <person name="Wang P."/>
            <person name="Xu J."/>
            <person name="Bruns T."/>
            <person name="Baldrian P."/>
            <person name="Vilgalys R."/>
            <person name="Dunand C."/>
            <person name="Henrissat B."/>
            <person name="Grigoriev I.V."/>
            <person name="Hibbett D."/>
            <person name="Nagy L.G."/>
            <person name="Martin F.M."/>
        </authorList>
    </citation>
    <scope>NUCLEOTIDE SEQUENCE</scope>
    <source>
        <strain evidence="7">Prilba</strain>
    </source>
</reference>
<evidence type="ECO:0000256" key="2">
    <source>
        <dbReference type="ARBA" id="ARBA00022729"/>
    </source>
</evidence>
<dbReference type="Pfam" id="PF00149">
    <property type="entry name" value="Metallophos"/>
    <property type="match status" value="1"/>
</dbReference>
<dbReference type="PANTHER" id="PTHR11575:SF48">
    <property type="entry name" value="5'-NUCLEOTIDASE"/>
    <property type="match status" value="1"/>
</dbReference>
<dbReference type="PANTHER" id="PTHR11575">
    <property type="entry name" value="5'-NUCLEOTIDASE-RELATED"/>
    <property type="match status" value="1"/>
</dbReference>
<evidence type="ECO:0000313" key="8">
    <source>
        <dbReference type="Proteomes" id="UP000759537"/>
    </source>
</evidence>
<evidence type="ECO:0000313" key="7">
    <source>
        <dbReference type="EMBL" id="KAF8479233.1"/>
    </source>
</evidence>
<name>A0A9P5MUP4_9AGAM</name>
<evidence type="ECO:0000256" key="3">
    <source>
        <dbReference type="RuleBase" id="RU362119"/>
    </source>
</evidence>
<keyword evidence="8" id="KW-1185">Reference proteome</keyword>
<keyword evidence="2" id="KW-0732">Signal</keyword>
<dbReference type="InterPro" id="IPR004843">
    <property type="entry name" value="Calcineurin-like_PHP"/>
</dbReference>
<dbReference type="InterPro" id="IPR006179">
    <property type="entry name" value="5_nucleotidase/apyrase"/>
</dbReference>
<dbReference type="AlphaFoldDB" id="A0A9P5MUP4"/>